<sequence>MRYRQTKGIVKISSTAI</sequence>
<reference evidence="1" key="2">
    <citation type="journal article" date="2015" name="Data Brief">
        <title>Shoot transcriptome of the giant reed, Arundo donax.</title>
        <authorList>
            <person name="Barrero R.A."/>
            <person name="Guerrero F.D."/>
            <person name="Moolhuijzen P."/>
            <person name="Goolsby J.A."/>
            <person name="Tidwell J."/>
            <person name="Bellgard S.E."/>
            <person name="Bellgard M.I."/>
        </authorList>
    </citation>
    <scope>NUCLEOTIDE SEQUENCE</scope>
    <source>
        <tissue evidence="1">Shoot tissue taken approximately 20 cm above the soil surface</tissue>
    </source>
</reference>
<name>A0A0A9B382_ARUDO</name>
<evidence type="ECO:0000313" key="1">
    <source>
        <dbReference type="EMBL" id="JAD56583.1"/>
    </source>
</evidence>
<reference evidence="1" key="1">
    <citation type="submission" date="2014-09" db="EMBL/GenBank/DDBJ databases">
        <authorList>
            <person name="Magalhaes I.L.F."/>
            <person name="Oliveira U."/>
            <person name="Santos F.R."/>
            <person name="Vidigal T.H.D.A."/>
            <person name="Brescovit A.D."/>
            <person name="Santos A.J."/>
        </authorList>
    </citation>
    <scope>NUCLEOTIDE SEQUENCE</scope>
    <source>
        <tissue evidence="1">Shoot tissue taken approximately 20 cm above the soil surface</tissue>
    </source>
</reference>
<proteinExistence type="predicted"/>
<organism evidence="1">
    <name type="scientific">Arundo donax</name>
    <name type="common">Giant reed</name>
    <name type="synonym">Donax arundinaceus</name>
    <dbReference type="NCBI Taxonomy" id="35708"/>
    <lineage>
        <taxon>Eukaryota</taxon>
        <taxon>Viridiplantae</taxon>
        <taxon>Streptophyta</taxon>
        <taxon>Embryophyta</taxon>
        <taxon>Tracheophyta</taxon>
        <taxon>Spermatophyta</taxon>
        <taxon>Magnoliopsida</taxon>
        <taxon>Liliopsida</taxon>
        <taxon>Poales</taxon>
        <taxon>Poaceae</taxon>
        <taxon>PACMAD clade</taxon>
        <taxon>Arundinoideae</taxon>
        <taxon>Arundineae</taxon>
        <taxon>Arundo</taxon>
    </lineage>
</organism>
<accession>A0A0A9B382</accession>
<protein>
    <submittedName>
        <fullName evidence="1">Uncharacterized protein</fullName>
    </submittedName>
</protein>
<dbReference type="AlphaFoldDB" id="A0A0A9B382"/>
<dbReference type="EMBL" id="GBRH01241312">
    <property type="protein sequence ID" value="JAD56583.1"/>
    <property type="molecule type" value="Transcribed_RNA"/>
</dbReference>